<name>A0ABP4IAB8_9PSEU</name>
<reference evidence="5" key="1">
    <citation type="journal article" date="2019" name="Int. J. Syst. Evol. Microbiol.">
        <title>The Global Catalogue of Microorganisms (GCM) 10K type strain sequencing project: providing services to taxonomists for standard genome sequencing and annotation.</title>
        <authorList>
            <consortium name="The Broad Institute Genomics Platform"/>
            <consortium name="The Broad Institute Genome Sequencing Center for Infectious Disease"/>
            <person name="Wu L."/>
            <person name="Ma J."/>
        </authorList>
    </citation>
    <scope>NUCLEOTIDE SEQUENCE [LARGE SCALE GENOMIC DNA]</scope>
    <source>
        <strain evidence="5">JCM 11896</strain>
    </source>
</reference>
<dbReference type="PANTHER" id="PTHR34406">
    <property type="entry name" value="PROTEIN YCEI"/>
    <property type="match status" value="1"/>
</dbReference>
<evidence type="ECO:0000313" key="5">
    <source>
        <dbReference type="Proteomes" id="UP001501414"/>
    </source>
</evidence>
<evidence type="ECO:0000256" key="1">
    <source>
        <dbReference type="ARBA" id="ARBA00008812"/>
    </source>
</evidence>
<evidence type="ECO:0000313" key="4">
    <source>
        <dbReference type="EMBL" id="GAA1382962.1"/>
    </source>
</evidence>
<gene>
    <name evidence="4" type="ORF">GCM10009613_11700</name>
</gene>
<evidence type="ECO:0000259" key="3">
    <source>
        <dbReference type="SMART" id="SM00867"/>
    </source>
</evidence>
<dbReference type="SUPFAM" id="SSF101874">
    <property type="entry name" value="YceI-like"/>
    <property type="match status" value="1"/>
</dbReference>
<protein>
    <recommendedName>
        <fullName evidence="3">Lipid/polyisoprenoid-binding YceI-like domain-containing protein</fullName>
    </recommendedName>
</protein>
<dbReference type="InterPro" id="IPR036761">
    <property type="entry name" value="TTHA0802/YceI-like_sf"/>
</dbReference>
<feature type="transmembrane region" description="Helical" evidence="2">
    <location>
        <begin position="12"/>
        <end position="31"/>
    </location>
</feature>
<dbReference type="InterPro" id="IPR007372">
    <property type="entry name" value="Lipid/polyisoprenoid-bd_YceI"/>
</dbReference>
<organism evidence="4 5">
    <name type="scientific">Pseudonocardia kongjuensis</name>
    <dbReference type="NCBI Taxonomy" id="102227"/>
    <lineage>
        <taxon>Bacteria</taxon>
        <taxon>Bacillati</taxon>
        <taxon>Actinomycetota</taxon>
        <taxon>Actinomycetes</taxon>
        <taxon>Pseudonocardiales</taxon>
        <taxon>Pseudonocardiaceae</taxon>
        <taxon>Pseudonocardia</taxon>
    </lineage>
</organism>
<feature type="domain" description="Lipid/polyisoprenoid-binding YceI-like" evidence="3">
    <location>
        <begin position="62"/>
        <end position="228"/>
    </location>
</feature>
<keyword evidence="2" id="KW-0472">Membrane</keyword>
<dbReference type="SMART" id="SM00867">
    <property type="entry name" value="YceI"/>
    <property type="match status" value="1"/>
</dbReference>
<dbReference type="PANTHER" id="PTHR34406:SF1">
    <property type="entry name" value="PROTEIN YCEI"/>
    <property type="match status" value="1"/>
</dbReference>
<proteinExistence type="inferred from homology"/>
<dbReference type="EMBL" id="BAAAJK010000004">
    <property type="protein sequence ID" value="GAA1382962.1"/>
    <property type="molecule type" value="Genomic_DNA"/>
</dbReference>
<keyword evidence="2" id="KW-0812">Transmembrane</keyword>
<dbReference type="Proteomes" id="UP001501414">
    <property type="component" value="Unassembled WGS sequence"/>
</dbReference>
<dbReference type="Gene3D" id="2.40.128.110">
    <property type="entry name" value="Lipid/polyisoprenoid-binding, YceI-like"/>
    <property type="match status" value="1"/>
</dbReference>
<sequence>MLSHIRRHWIRWSIGGVLLAVLAVTAVPYVYTTYVAEAAPAGLATERLQPATDGPEAPLDGSWRAADGSEAEYRIDEILFGQEVTAVGRTGEVDGEIEISGTAVRTGRVEVDMASVATDNPRRDRQFRDNLMDVADNPTATFALTGPVELPGSPAVGSEITVPARGELTLRGVTRPVTVDLTVGRGASELTVSGEVPVALADHGIPRPSVGGISVADRATVGFALRFEPA</sequence>
<evidence type="ECO:0000256" key="2">
    <source>
        <dbReference type="SAM" id="Phobius"/>
    </source>
</evidence>
<accession>A0ABP4IAB8</accession>
<keyword evidence="2" id="KW-1133">Transmembrane helix</keyword>
<comment type="caution">
    <text evidence="4">The sequence shown here is derived from an EMBL/GenBank/DDBJ whole genome shotgun (WGS) entry which is preliminary data.</text>
</comment>
<dbReference type="RefSeq" id="WP_344019069.1">
    <property type="nucleotide sequence ID" value="NZ_BAAAJK010000004.1"/>
</dbReference>
<dbReference type="Pfam" id="PF04264">
    <property type="entry name" value="YceI"/>
    <property type="match status" value="1"/>
</dbReference>
<keyword evidence="5" id="KW-1185">Reference proteome</keyword>
<comment type="similarity">
    <text evidence="1">Belongs to the UPF0312 family.</text>
</comment>